<feature type="domain" description="POLO box" evidence="2">
    <location>
        <begin position="50"/>
        <end position="163"/>
    </location>
</feature>
<organism evidence="3 4">
    <name type="scientific">Streblomastix strix</name>
    <dbReference type="NCBI Taxonomy" id="222440"/>
    <lineage>
        <taxon>Eukaryota</taxon>
        <taxon>Metamonada</taxon>
        <taxon>Preaxostyla</taxon>
        <taxon>Oxymonadida</taxon>
        <taxon>Streblomastigidae</taxon>
        <taxon>Streblomastix</taxon>
    </lineage>
</organism>
<evidence type="ECO:0000256" key="1">
    <source>
        <dbReference type="SAM" id="MobiDB-lite"/>
    </source>
</evidence>
<dbReference type="AlphaFoldDB" id="A0A5J4X728"/>
<dbReference type="PROSITE" id="PS50078">
    <property type="entry name" value="POLO_BOX"/>
    <property type="match status" value="2"/>
</dbReference>
<gene>
    <name evidence="3" type="ORF">EZS28_001463</name>
</gene>
<dbReference type="SUPFAM" id="SSF82615">
    <property type="entry name" value="Polo-box domain"/>
    <property type="match status" value="2"/>
</dbReference>
<dbReference type="Gene3D" id="3.30.1120.30">
    <property type="entry name" value="POLO box domain"/>
    <property type="match status" value="2"/>
</dbReference>
<protein>
    <recommendedName>
        <fullName evidence="2">POLO box domain-containing protein</fullName>
    </recommendedName>
</protein>
<feature type="compositionally biased region" description="Polar residues" evidence="1">
    <location>
        <begin position="208"/>
        <end position="220"/>
    </location>
</feature>
<dbReference type="CDD" id="cd13118">
    <property type="entry name" value="POLO_box_1"/>
    <property type="match status" value="1"/>
</dbReference>
<feature type="domain" description="POLO box" evidence="2">
    <location>
        <begin position="239"/>
        <end position="329"/>
    </location>
</feature>
<proteinExistence type="predicted"/>
<dbReference type="OrthoDB" id="408964at2759"/>
<comment type="caution">
    <text evidence="3">The sequence shown here is derived from an EMBL/GenBank/DDBJ whole genome shotgun (WGS) entry which is preliminary data.</text>
</comment>
<evidence type="ECO:0000313" key="3">
    <source>
        <dbReference type="EMBL" id="KAA6403020.1"/>
    </source>
</evidence>
<feature type="region of interest" description="Disordered" evidence="1">
    <location>
        <begin position="208"/>
        <end position="229"/>
    </location>
</feature>
<sequence>MIISTSEKDGNIILSPSTSLTLPGCATQFASQYYMPSSQTQSVQNNQSIRISHWMDFTVKYGFGYMLSNGTVGVLFNDLTTIIQINAFNQRKESLKGDKRTDQDQGRNIYYILRKRIGEGNQKQQSSSTSSQDVAACCNLDYCPAALEKKASLFIKFKGSMGTKEKGLPARGEQGGKDKHQSEEQIHIDKTKDINFFPLSQLINQYSQQDSTSKQIQSSTLKERSGDDSIANECNSNSTVILWKFIRTTDAIAFFLTNSTVQFNFQDHSKFILSIQNEIQLHPDTQDHNSGSASSQLPLRTTIILNDSTTITSQSLAELLASEERYLTTRESVRIDDTFLSQIKQRVASVALHSKVTHVKEQLSNLITEMRTQMKQQ</sequence>
<reference evidence="3 4" key="1">
    <citation type="submission" date="2019-03" db="EMBL/GenBank/DDBJ databases">
        <title>Single cell metagenomics reveals metabolic interactions within the superorganism composed of flagellate Streblomastix strix and complex community of Bacteroidetes bacteria on its surface.</title>
        <authorList>
            <person name="Treitli S.C."/>
            <person name="Kolisko M."/>
            <person name="Husnik F."/>
            <person name="Keeling P."/>
            <person name="Hampl V."/>
        </authorList>
    </citation>
    <scope>NUCLEOTIDE SEQUENCE [LARGE SCALE GENOMIC DNA]</scope>
    <source>
        <strain evidence="3">ST1C</strain>
    </source>
</reference>
<dbReference type="InterPro" id="IPR000959">
    <property type="entry name" value="POLO_box_dom"/>
</dbReference>
<dbReference type="EMBL" id="SNRW01000151">
    <property type="protein sequence ID" value="KAA6403020.1"/>
    <property type="molecule type" value="Genomic_DNA"/>
</dbReference>
<evidence type="ECO:0000259" key="2">
    <source>
        <dbReference type="PROSITE" id="PS50078"/>
    </source>
</evidence>
<accession>A0A5J4X728</accession>
<dbReference type="InterPro" id="IPR033701">
    <property type="entry name" value="POLO_box_1"/>
</dbReference>
<feature type="region of interest" description="Disordered" evidence="1">
    <location>
        <begin position="165"/>
        <end position="185"/>
    </location>
</feature>
<dbReference type="Pfam" id="PF00659">
    <property type="entry name" value="POLO_box"/>
    <property type="match status" value="2"/>
</dbReference>
<dbReference type="InterPro" id="IPR036947">
    <property type="entry name" value="POLO_box_dom_sf"/>
</dbReference>
<name>A0A5J4X728_9EUKA</name>
<dbReference type="Proteomes" id="UP000324800">
    <property type="component" value="Unassembled WGS sequence"/>
</dbReference>
<evidence type="ECO:0000313" key="4">
    <source>
        <dbReference type="Proteomes" id="UP000324800"/>
    </source>
</evidence>